<proteinExistence type="inferred from homology"/>
<geneLocation type="plasmid" evidence="6">
    <name>pri-2</name>
</geneLocation>
<evidence type="ECO:0000313" key="3">
    <source>
        <dbReference type="EMBL" id="ANH77069.1"/>
    </source>
</evidence>
<evidence type="ECO:0000313" key="6">
    <source>
        <dbReference type="Proteomes" id="UP000078572"/>
    </source>
</evidence>
<dbReference type="Pfam" id="PF00437">
    <property type="entry name" value="T2SSE"/>
    <property type="match status" value="1"/>
</dbReference>
<evidence type="ECO:0000313" key="5">
    <source>
        <dbReference type="Proteomes" id="UP000077927"/>
    </source>
</evidence>
<gene>
    <name evidence="4" type="ORF">A9Y76_28855</name>
    <name evidence="3" type="ORF">ACS15_5857</name>
</gene>
<dbReference type="InterPro" id="IPR027417">
    <property type="entry name" value="P-loop_NTPase"/>
</dbReference>
<geneLocation type="plasmid" evidence="4">
    <name>pRI-2</name>
</geneLocation>
<comment type="similarity">
    <text evidence="1">Belongs to the GSP E family.</text>
</comment>
<geneLocation type="plasmid" evidence="5"/>
<reference evidence="6" key="3">
    <citation type="submission" date="2016-06" db="EMBL/GenBank/DDBJ databases">
        <authorList>
            <person name="Xu Y."/>
            <person name="Nagy A."/>
            <person name="Yan X."/>
            <person name="Kim S.W."/>
            <person name="Haley B."/>
            <person name="Liu N.T."/>
            <person name="Nou X."/>
        </authorList>
    </citation>
    <scope>NUCLEOTIDE SEQUENCE [LARGE SCALE GENOMIC DNA]</scope>
    <source>
        <strain evidence="6">ATCC 49129</strain>
        <plasmid evidence="6">pri-2</plasmid>
    </source>
</reference>
<dbReference type="PANTHER" id="PTHR30486">
    <property type="entry name" value="TWITCHING MOTILITY PROTEIN PILT"/>
    <property type="match status" value="1"/>
</dbReference>
<dbReference type="EMBL" id="CP012607">
    <property type="protein sequence ID" value="ANH77069.1"/>
    <property type="molecule type" value="Genomic_DNA"/>
</dbReference>
<dbReference type="Proteomes" id="UP000078572">
    <property type="component" value="Plasmid pRI-2"/>
</dbReference>
<dbReference type="KEGG" id="rin:ACS15_5857"/>
<evidence type="ECO:0000256" key="1">
    <source>
        <dbReference type="ARBA" id="ARBA00006611"/>
    </source>
</evidence>
<dbReference type="SUPFAM" id="SSF52540">
    <property type="entry name" value="P-loop containing nucleoside triphosphate hydrolases"/>
    <property type="match status" value="1"/>
</dbReference>
<reference evidence="3 5" key="1">
    <citation type="submission" date="2015-09" db="EMBL/GenBank/DDBJ databases">
        <authorList>
            <person name="Xu Y."/>
            <person name="Nagy A."/>
            <person name="Liu N.T."/>
            <person name="Nou X."/>
        </authorList>
    </citation>
    <scope>NUCLEOTIDE SEQUENCE [LARGE SCALE GENOMIC DNA]</scope>
    <source>
        <strain evidence="3 5">FC1138</strain>
        <plasmid evidence="5">Plasmid</plasmid>
        <plasmid evidence="3">unnamed</plasmid>
    </source>
</reference>
<keyword evidence="6" id="KW-1185">Reference proteome</keyword>
<dbReference type="InterPro" id="IPR001482">
    <property type="entry name" value="T2SS/T4SS_dom"/>
</dbReference>
<evidence type="ECO:0000313" key="4">
    <source>
        <dbReference type="EMBL" id="ANJ76620.1"/>
    </source>
</evidence>
<reference evidence="4" key="2">
    <citation type="submission" date="2016-06" db="EMBL/GenBank/DDBJ databases">
        <authorList>
            <person name="Kjaerup R.B."/>
            <person name="Dalgaard T.S."/>
            <person name="Juul-Madsen H.R."/>
        </authorList>
    </citation>
    <scope>NUCLEOTIDE SEQUENCE [LARGE SCALE GENOMIC DNA]</scope>
    <source>
        <strain evidence="4">ATCC 49129</strain>
        <plasmid evidence="4">pRI-2</plasmid>
    </source>
</reference>
<protein>
    <submittedName>
        <fullName evidence="4">Type II secretion system protein E</fullName>
    </submittedName>
    <submittedName>
        <fullName evidence="3">Type II/IV secretion system family protein</fullName>
    </submittedName>
</protein>
<dbReference type="CDD" id="cd01130">
    <property type="entry name" value="VirB11-like_ATPase"/>
    <property type="match status" value="1"/>
</dbReference>
<dbReference type="InterPro" id="IPR050921">
    <property type="entry name" value="T4SS_GSP_E_ATPase"/>
</dbReference>
<geneLocation type="plasmid" evidence="3">
    <name>unnamed</name>
</geneLocation>
<dbReference type="OrthoDB" id="9810761at2"/>
<accession>A0A192A811</accession>
<dbReference type="GeneID" id="61530029"/>
<dbReference type="GO" id="GO:0016887">
    <property type="term" value="F:ATP hydrolysis activity"/>
    <property type="evidence" value="ECO:0007669"/>
    <property type="project" value="InterPro"/>
</dbReference>
<dbReference type="AlphaFoldDB" id="A0A192A811"/>
<evidence type="ECO:0000259" key="2">
    <source>
        <dbReference type="Pfam" id="PF00437"/>
    </source>
</evidence>
<sequence>MNDQQTRGFAFEVLHDYLRDLQEMMADPETNEIMINRHDVVYRERRGVMERIEGLAIAPAALDTAITVLTNINDKDQAPLLDARLPGLRIAAARFPVSIHGDMMSIRKHSVRRIALDDYVRNGAFAVLPASQNRFIGRQDRTVLDHAAEGGEALMRCLQWIMRQRYNIVFSGGTSSGKTTLLNALLEAIPESDRIVTIEDTAELKIALPNFVSFEANQNITIRNLIKFALRIRPDRIFVGEVRGAEAFDLVEALNTGHDGSICTLHATSADEAPYKLESYIRMSEEGRLIATEDLRKKIASTFRFFLHADRQGDGTRGPVELREVLGVEDGRYKTRLLFSRFA</sequence>
<name>A0A192A811_9RALS</name>
<dbReference type="Gene3D" id="3.30.450.90">
    <property type="match status" value="1"/>
</dbReference>
<dbReference type="Gene3D" id="3.40.50.300">
    <property type="entry name" value="P-loop containing nucleotide triphosphate hydrolases"/>
    <property type="match status" value="1"/>
</dbReference>
<feature type="domain" description="Bacterial type II secretion system protein E" evidence="2">
    <location>
        <begin position="149"/>
        <end position="279"/>
    </location>
</feature>
<dbReference type="Proteomes" id="UP000077927">
    <property type="component" value="Plasmid unnamed"/>
</dbReference>
<dbReference type="EMBL" id="CP016025">
    <property type="protein sequence ID" value="ANJ76620.1"/>
    <property type="molecule type" value="Genomic_DNA"/>
</dbReference>
<keyword evidence="4" id="KW-0614">Plasmid</keyword>
<dbReference type="RefSeq" id="WP_004636244.1">
    <property type="nucleotide sequence ID" value="NZ_CP012607.1"/>
</dbReference>
<dbReference type="PATRIC" id="fig|190721.6.peg.5812"/>
<organism evidence="4 6">
    <name type="scientific">Ralstonia insidiosa</name>
    <dbReference type="NCBI Taxonomy" id="190721"/>
    <lineage>
        <taxon>Bacteria</taxon>
        <taxon>Pseudomonadati</taxon>
        <taxon>Pseudomonadota</taxon>
        <taxon>Betaproteobacteria</taxon>
        <taxon>Burkholderiales</taxon>
        <taxon>Burkholderiaceae</taxon>
        <taxon>Ralstonia</taxon>
    </lineage>
</organism>
<dbReference type="PANTHER" id="PTHR30486:SF6">
    <property type="entry name" value="TYPE IV PILUS RETRACTATION ATPASE PILT"/>
    <property type="match status" value="1"/>
</dbReference>